<dbReference type="SUPFAM" id="SSF57716">
    <property type="entry name" value="Glucocorticoid receptor-like (DNA-binding domain)"/>
    <property type="match status" value="1"/>
</dbReference>
<dbReference type="Proteomes" id="UP000326759">
    <property type="component" value="Unassembled WGS sequence"/>
</dbReference>
<proteinExistence type="predicted"/>
<sequence length="427" mass="46700">SGGTRRQGQVCSNCQTHVTSLWRRNTNGDPVCNACGLYFKLHAVNRPMTMKKETVQHRKRKPKGSSACGSKSKFVASSTSSPSSSSKLATSVVSCPSSASLSLSALTTITSNLNAASSQQTVTKAMPSVSKSTSSVEAETSSGLQHNTDRNGQSLSNTLSLHYRDMENSSEPYFKSEPSSEFAENSFSSICQYPSSSPSVIYSSVIQNQDCLSPVVTFPSGLMSSSPFTANSENNEQLQYYYNYDELKVPPSDDSFSHPLNLQTIQRGTDDGKSVAESSTLNKIIRNHSCDSSSDESNQVLNLHYDYSNVIDASPQNYVKHEPTSPYSPKTDSTENSDGSQQNFMDHSSREESILRKRESVVSDDTIFSRSKEAKDIKKEETEFRNSNSPGVASGSSLKNFGPHFMSPHIVSLQNLSHLDNKDSEKQ</sequence>
<feature type="compositionally biased region" description="Basic and acidic residues" evidence="10">
    <location>
        <begin position="373"/>
        <end position="384"/>
    </location>
</feature>
<evidence type="ECO:0000256" key="3">
    <source>
        <dbReference type="ARBA" id="ARBA00022771"/>
    </source>
</evidence>
<dbReference type="SMART" id="SM00401">
    <property type="entry name" value="ZnF_GATA"/>
    <property type="match status" value="1"/>
</dbReference>
<feature type="compositionally biased region" description="Low complexity" evidence="10">
    <location>
        <begin position="70"/>
        <end position="87"/>
    </location>
</feature>
<keyword evidence="7" id="KW-0804">Transcription</keyword>
<dbReference type="EMBL" id="SEYY01016728">
    <property type="protein sequence ID" value="KAB7499776.1"/>
    <property type="molecule type" value="Genomic_DNA"/>
</dbReference>
<keyword evidence="8" id="KW-0539">Nucleus</keyword>
<accession>A0A5N5T002</accession>
<dbReference type="Pfam" id="PF00320">
    <property type="entry name" value="GATA"/>
    <property type="match status" value="1"/>
</dbReference>
<dbReference type="GO" id="GO:0000122">
    <property type="term" value="P:negative regulation of transcription by RNA polymerase II"/>
    <property type="evidence" value="ECO:0007669"/>
    <property type="project" value="TreeGrafter"/>
</dbReference>
<feature type="non-terminal residue" evidence="12">
    <location>
        <position position="1"/>
    </location>
</feature>
<feature type="region of interest" description="Disordered" evidence="10">
    <location>
        <begin position="50"/>
        <end position="87"/>
    </location>
</feature>
<dbReference type="OrthoDB" id="2162994at2759"/>
<dbReference type="PANTHER" id="PTHR10071">
    <property type="entry name" value="TRANSCRIPTION FACTOR GATA FAMILY MEMBER"/>
    <property type="match status" value="1"/>
</dbReference>
<comment type="subcellular location">
    <subcellularLocation>
        <location evidence="1">Nucleus</location>
    </subcellularLocation>
</comment>
<feature type="region of interest" description="Disordered" evidence="10">
    <location>
        <begin position="373"/>
        <end position="406"/>
    </location>
</feature>
<feature type="region of interest" description="Disordered" evidence="10">
    <location>
        <begin position="317"/>
        <end position="358"/>
    </location>
</feature>
<evidence type="ECO:0000313" key="12">
    <source>
        <dbReference type="EMBL" id="KAB7499776.1"/>
    </source>
</evidence>
<evidence type="ECO:0000256" key="6">
    <source>
        <dbReference type="ARBA" id="ARBA00023125"/>
    </source>
</evidence>
<dbReference type="FunFam" id="3.30.50.10:FF:000032">
    <property type="entry name" value="Transcription factor GATA-3"/>
    <property type="match status" value="1"/>
</dbReference>
<evidence type="ECO:0000256" key="1">
    <source>
        <dbReference type="ARBA" id="ARBA00004123"/>
    </source>
</evidence>
<dbReference type="Gene3D" id="3.30.50.10">
    <property type="entry name" value="Erythroid Transcription Factor GATA-1, subunit A"/>
    <property type="match status" value="1"/>
</dbReference>
<dbReference type="AlphaFoldDB" id="A0A5N5T002"/>
<feature type="compositionally biased region" description="Polar residues" evidence="10">
    <location>
        <begin position="325"/>
        <end position="346"/>
    </location>
</feature>
<keyword evidence="13" id="KW-1185">Reference proteome</keyword>
<evidence type="ECO:0000256" key="2">
    <source>
        <dbReference type="ARBA" id="ARBA00022723"/>
    </source>
</evidence>
<evidence type="ECO:0000259" key="11">
    <source>
        <dbReference type="PROSITE" id="PS50114"/>
    </source>
</evidence>
<feature type="region of interest" description="Disordered" evidence="10">
    <location>
        <begin position="117"/>
        <end position="155"/>
    </location>
</feature>
<reference evidence="12 13" key="1">
    <citation type="journal article" date="2019" name="PLoS Biol.">
        <title>Sex chromosomes control vertical transmission of feminizing Wolbachia symbionts in an isopod.</title>
        <authorList>
            <person name="Becking T."/>
            <person name="Chebbi M.A."/>
            <person name="Giraud I."/>
            <person name="Moumen B."/>
            <person name="Laverre T."/>
            <person name="Caubet Y."/>
            <person name="Peccoud J."/>
            <person name="Gilbert C."/>
            <person name="Cordaux R."/>
        </authorList>
    </citation>
    <scope>NUCLEOTIDE SEQUENCE [LARGE SCALE GENOMIC DNA]</scope>
    <source>
        <strain evidence="12">ANa2</strain>
        <tissue evidence="12">Whole body excluding digestive tract and cuticle</tissue>
    </source>
</reference>
<evidence type="ECO:0000313" key="13">
    <source>
        <dbReference type="Proteomes" id="UP000326759"/>
    </source>
</evidence>
<dbReference type="InterPro" id="IPR039355">
    <property type="entry name" value="Transcription_factor_GATA"/>
</dbReference>
<evidence type="ECO:0000256" key="9">
    <source>
        <dbReference type="PROSITE-ProRule" id="PRU00094"/>
    </source>
</evidence>
<feature type="compositionally biased region" description="Polar residues" evidence="10">
    <location>
        <begin position="385"/>
        <end position="399"/>
    </location>
</feature>
<organism evidence="12 13">
    <name type="scientific">Armadillidium nasatum</name>
    <dbReference type="NCBI Taxonomy" id="96803"/>
    <lineage>
        <taxon>Eukaryota</taxon>
        <taxon>Metazoa</taxon>
        <taxon>Ecdysozoa</taxon>
        <taxon>Arthropoda</taxon>
        <taxon>Crustacea</taxon>
        <taxon>Multicrustacea</taxon>
        <taxon>Malacostraca</taxon>
        <taxon>Eumalacostraca</taxon>
        <taxon>Peracarida</taxon>
        <taxon>Isopoda</taxon>
        <taxon>Oniscidea</taxon>
        <taxon>Crinocheta</taxon>
        <taxon>Armadillidiidae</taxon>
        <taxon>Armadillidium</taxon>
    </lineage>
</organism>
<comment type="caution">
    <text evidence="12">The sequence shown here is derived from an EMBL/GenBank/DDBJ whole genome shotgun (WGS) entry which is preliminary data.</text>
</comment>
<dbReference type="GO" id="GO:0045165">
    <property type="term" value="P:cell fate commitment"/>
    <property type="evidence" value="ECO:0007669"/>
    <property type="project" value="TreeGrafter"/>
</dbReference>
<evidence type="ECO:0000256" key="5">
    <source>
        <dbReference type="ARBA" id="ARBA00023015"/>
    </source>
</evidence>
<gene>
    <name evidence="12" type="primary">srp</name>
    <name evidence="12" type="ORF">Anas_14569</name>
</gene>
<dbReference type="GO" id="GO:0000981">
    <property type="term" value="F:DNA-binding transcription factor activity, RNA polymerase II-specific"/>
    <property type="evidence" value="ECO:0007669"/>
    <property type="project" value="TreeGrafter"/>
</dbReference>
<dbReference type="GO" id="GO:0045944">
    <property type="term" value="P:positive regulation of transcription by RNA polymerase II"/>
    <property type="evidence" value="ECO:0007669"/>
    <property type="project" value="TreeGrafter"/>
</dbReference>
<evidence type="ECO:0000256" key="4">
    <source>
        <dbReference type="ARBA" id="ARBA00022833"/>
    </source>
</evidence>
<dbReference type="CDD" id="cd00202">
    <property type="entry name" value="ZnF_GATA"/>
    <property type="match status" value="1"/>
</dbReference>
<evidence type="ECO:0000256" key="7">
    <source>
        <dbReference type="ARBA" id="ARBA00023163"/>
    </source>
</evidence>
<evidence type="ECO:0000256" key="8">
    <source>
        <dbReference type="ARBA" id="ARBA00023242"/>
    </source>
</evidence>
<keyword evidence="5" id="KW-0805">Transcription regulation</keyword>
<keyword evidence="4" id="KW-0862">Zinc</keyword>
<feature type="domain" description="GATA-type" evidence="11">
    <location>
        <begin position="5"/>
        <end position="58"/>
    </location>
</feature>
<protein>
    <submittedName>
        <fullName evidence="12">Box A-binding factor</fullName>
    </submittedName>
</protein>
<dbReference type="InterPro" id="IPR013088">
    <property type="entry name" value="Znf_NHR/GATA"/>
</dbReference>
<dbReference type="PROSITE" id="PS50114">
    <property type="entry name" value="GATA_ZN_FINGER_2"/>
    <property type="match status" value="1"/>
</dbReference>
<dbReference type="GO" id="GO:0008270">
    <property type="term" value="F:zinc ion binding"/>
    <property type="evidence" value="ECO:0007669"/>
    <property type="project" value="UniProtKB-KW"/>
</dbReference>
<keyword evidence="3 9" id="KW-0863">Zinc-finger</keyword>
<feature type="compositionally biased region" description="Basic and acidic residues" evidence="10">
    <location>
        <begin position="347"/>
        <end position="358"/>
    </location>
</feature>
<dbReference type="GO" id="GO:0005634">
    <property type="term" value="C:nucleus"/>
    <property type="evidence" value="ECO:0007669"/>
    <property type="project" value="UniProtKB-SubCell"/>
</dbReference>
<dbReference type="PROSITE" id="PS00344">
    <property type="entry name" value="GATA_ZN_FINGER_1"/>
    <property type="match status" value="1"/>
</dbReference>
<dbReference type="PRINTS" id="PR00619">
    <property type="entry name" value="GATAZNFINGER"/>
</dbReference>
<name>A0A5N5T002_9CRUS</name>
<evidence type="ECO:0000256" key="10">
    <source>
        <dbReference type="SAM" id="MobiDB-lite"/>
    </source>
</evidence>
<dbReference type="InterPro" id="IPR000679">
    <property type="entry name" value="Znf_GATA"/>
</dbReference>
<dbReference type="GO" id="GO:0000978">
    <property type="term" value="F:RNA polymerase II cis-regulatory region sequence-specific DNA binding"/>
    <property type="evidence" value="ECO:0007669"/>
    <property type="project" value="TreeGrafter"/>
</dbReference>
<dbReference type="PANTHER" id="PTHR10071:SF281">
    <property type="entry name" value="BOX A-BINDING FACTOR-RELATED"/>
    <property type="match status" value="1"/>
</dbReference>
<keyword evidence="6" id="KW-0238">DNA-binding</keyword>
<keyword evidence="2" id="KW-0479">Metal-binding</keyword>